<keyword evidence="2" id="KW-1185">Reference proteome</keyword>
<evidence type="ECO:0000313" key="2">
    <source>
        <dbReference type="Proteomes" id="UP000636709"/>
    </source>
</evidence>
<reference evidence="1" key="1">
    <citation type="submission" date="2020-07" db="EMBL/GenBank/DDBJ databases">
        <title>Genome sequence and genetic diversity analysis of an under-domesticated orphan crop, white fonio (Digitaria exilis).</title>
        <authorList>
            <person name="Bennetzen J.L."/>
            <person name="Chen S."/>
            <person name="Ma X."/>
            <person name="Wang X."/>
            <person name="Yssel A.E.J."/>
            <person name="Chaluvadi S.R."/>
            <person name="Johnson M."/>
            <person name="Gangashetty P."/>
            <person name="Hamidou F."/>
            <person name="Sanogo M.D."/>
            <person name="Zwaenepoel A."/>
            <person name="Wallace J."/>
            <person name="Van De Peer Y."/>
            <person name="Van Deynze A."/>
        </authorList>
    </citation>
    <scope>NUCLEOTIDE SEQUENCE</scope>
    <source>
        <tissue evidence="1">Leaves</tissue>
    </source>
</reference>
<dbReference type="Proteomes" id="UP000636709">
    <property type="component" value="Unassembled WGS sequence"/>
</dbReference>
<dbReference type="EMBL" id="JACEFO010002632">
    <property type="protein sequence ID" value="KAF8652769.1"/>
    <property type="molecule type" value="Genomic_DNA"/>
</dbReference>
<organism evidence="1 2">
    <name type="scientific">Digitaria exilis</name>
    <dbReference type="NCBI Taxonomy" id="1010633"/>
    <lineage>
        <taxon>Eukaryota</taxon>
        <taxon>Viridiplantae</taxon>
        <taxon>Streptophyta</taxon>
        <taxon>Embryophyta</taxon>
        <taxon>Tracheophyta</taxon>
        <taxon>Spermatophyta</taxon>
        <taxon>Magnoliopsida</taxon>
        <taxon>Liliopsida</taxon>
        <taxon>Poales</taxon>
        <taxon>Poaceae</taxon>
        <taxon>PACMAD clade</taxon>
        <taxon>Panicoideae</taxon>
        <taxon>Panicodae</taxon>
        <taxon>Paniceae</taxon>
        <taxon>Anthephorinae</taxon>
        <taxon>Digitaria</taxon>
    </lineage>
</organism>
<dbReference type="AlphaFoldDB" id="A0A835ACH5"/>
<protein>
    <submittedName>
        <fullName evidence="1">Uncharacterized protein</fullName>
    </submittedName>
</protein>
<proteinExistence type="predicted"/>
<evidence type="ECO:0000313" key="1">
    <source>
        <dbReference type="EMBL" id="KAF8652769.1"/>
    </source>
</evidence>
<sequence length="27" mass="2932">MVLAPYFGQTGGSMDKALLILHRVSLL</sequence>
<comment type="caution">
    <text evidence="1">The sequence shown here is derived from an EMBL/GenBank/DDBJ whole genome shotgun (WGS) entry which is preliminary data.</text>
</comment>
<gene>
    <name evidence="1" type="ORF">HU200_062695</name>
</gene>
<name>A0A835ACH5_9POAL</name>
<accession>A0A835ACH5</accession>